<dbReference type="CDD" id="cd07409">
    <property type="entry name" value="MPP_CD73_N"/>
    <property type="match status" value="1"/>
</dbReference>
<dbReference type="PRINTS" id="PR01607">
    <property type="entry name" value="APYRASEFAMLY"/>
</dbReference>
<evidence type="ECO:0000256" key="4">
    <source>
        <dbReference type="ARBA" id="ARBA00022723"/>
    </source>
</evidence>
<dbReference type="InterPro" id="IPR008334">
    <property type="entry name" value="5'-Nucleotdase_C"/>
</dbReference>
<dbReference type="PANTHER" id="PTHR11575">
    <property type="entry name" value="5'-NUCLEOTIDASE-RELATED"/>
    <property type="match status" value="1"/>
</dbReference>
<comment type="catalytic activity">
    <reaction evidence="1">
        <text>a ribonucleoside 5'-phosphate + H2O = a ribonucleoside + phosphate</text>
        <dbReference type="Rhea" id="RHEA:12484"/>
        <dbReference type="ChEBI" id="CHEBI:15377"/>
        <dbReference type="ChEBI" id="CHEBI:18254"/>
        <dbReference type="ChEBI" id="CHEBI:43474"/>
        <dbReference type="ChEBI" id="CHEBI:58043"/>
        <dbReference type="EC" id="3.1.3.5"/>
    </reaction>
</comment>
<dbReference type="InterPro" id="IPR006146">
    <property type="entry name" value="5'-Nucleotdase_CS"/>
</dbReference>
<feature type="domain" description="Calcineurin-like phosphoesterase" evidence="9">
    <location>
        <begin position="36"/>
        <end position="255"/>
    </location>
</feature>
<evidence type="ECO:0000313" key="12">
    <source>
        <dbReference type="Proteomes" id="UP001208570"/>
    </source>
</evidence>
<gene>
    <name evidence="11" type="ORF">LSH36_157g04063</name>
</gene>
<comment type="caution">
    <text evidence="11">The sequence shown here is derived from an EMBL/GenBank/DDBJ whole genome shotgun (WGS) entry which is preliminary data.</text>
</comment>
<organism evidence="11 12">
    <name type="scientific">Paralvinella palmiformis</name>
    <dbReference type="NCBI Taxonomy" id="53620"/>
    <lineage>
        <taxon>Eukaryota</taxon>
        <taxon>Metazoa</taxon>
        <taxon>Spiralia</taxon>
        <taxon>Lophotrochozoa</taxon>
        <taxon>Annelida</taxon>
        <taxon>Polychaeta</taxon>
        <taxon>Sedentaria</taxon>
        <taxon>Canalipalpata</taxon>
        <taxon>Terebellida</taxon>
        <taxon>Terebelliformia</taxon>
        <taxon>Alvinellidae</taxon>
        <taxon>Paralvinella</taxon>
    </lineage>
</organism>
<evidence type="ECO:0000256" key="6">
    <source>
        <dbReference type="ARBA" id="ARBA00022741"/>
    </source>
</evidence>
<keyword evidence="7 8" id="KW-0378">Hydrolase</keyword>
<accession>A0AAD9JVE1</accession>
<keyword evidence="6 8" id="KW-0547">Nucleotide-binding</keyword>
<name>A0AAD9JVE1_9ANNE</name>
<dbReference type="InterPro" id="IPR004843">
    <property type="entry name" value="Calcineurin-like_PHP"/>
</dbReference>
<dbReference type="GO" id="GO:0000166">
    <property type="term" value="F:nucleotide binding"/>
    <property type="evidence" value="ECO:0007669"/>
    <property type="project" value="UniProtKB-KW"/>
</dbReference>
<sequence>MRTMSASSRFGKISLTELTIQLGLLVGIVMGDFNLTVLHTNDVHARVEQTNKYSANCSESGVVADKCYGGVARRYTAIKDIRGNHSNVLLLDAGDQFQGTVWFTYYNGLEASHFMNRLGYDAMAMGNHDFDNGPSGLLSPFLKNASFPVLSCNINFSSYPEIKALISANTIVNLTDGSVGIIGYTTPDTAILVNPNKITNITFNDILPCVRQSVKELKDQGINKIIALGHSGYPYSQEVAKIPGVDIVIDGHSHTLLYNGDGPSNEKITGPYPTEVAQSDGGVALVFQAFAYGKYLGMAEVTFDDEGRVKNWSGNPILLDKAWKQDPEILKEVEEWRVPLITYTNIKIGESYVVLKGDKQHCRSEECNLGNLLTDAVWYRHLRPPTDTQWSTVRIVLWNGGSIKVSLNKGPLTVGNMMEVFPFRDEMDLAWITGATLEHVLEHSVTAINPEDPPGRFLHFSGLRVVYDLSQPEGSRVAEVSVVCLACDVPDYRPLEPNATYPILTNSYLLGGGDGYAVLRDNILKRELIDAAIVDALVSYVKTRSPIYPGLEGRITFKRHQPESGDGDKPVCVRSTNGAAITNVQLNLMASLVFCLLTDDTLLKII</sequence>
<dbReference type="GO" id="GO:0006196">
    <property type="term" value="P:AMP catabolic process"/>
    <property type="evidence" value="ECO:0007669"/>
    <property type="project" value="TreeGrafter"/>
</dbReference>
<evidence type="ECO:0000259" key="10">
    <source>
        <dbReference type="Pfam" id="PF02872"/>
    </source>
</evidence>
<dbReference type="AlphaFoldDB" id="A0AAD9JVE1"/>
<feature type="domain" description="5'-Nucleotidase C-terminal" evidence="10">
    <location>
        <begin position="349"/>
        <end position="519"/>
    </location>
</feature>
<dbReference type="GO" id="GO:0005886">
    <property type="term" value="C:plasma membrane"/>
    <property type="evidence" value="ECO:0007669"/>
    <property type="project" value="TreeGrafter"/>
</dbReference>
<evidence type="ECO:0000256" key="8">
    <source>
        <dbReference type="RuleBase" id="RU362119"/>
    </source>
</evidence>
<proteinExistence type="inferred from homology"/>
<dbReference type="GO" id="GO:0046872">
    <property type="term" value="F:metal ion binding"/>
    <property type="evidence" value="ECO:0007669"/>
    <property type="project" value="UniProtKB-KW"/>
</dbReference>
<dbReference type="GO" id="GO:0008253">
    <property type="term" value="F:5'-nucleotidase activity"/>
    <property type="evidence" value="ECO:0007669"/>
    <property type="project" value="UniProtKB-EC"/>
</dbReference>
<dbReference type="EC" id="3.1.3.5" evidence="3"/>
<reference evidence="11" key="1">
    <citation type="journal article" date="2023" name="Mol. Biol. Evol.">
        <title>Third-Generation Sequencing Reveals the Adaptive Role of the Epigenome in Three Deep-Sea Polychaetes.</title>
        <authorList>
            <person name="Perez M."/>
            <person name="Aroh O."/>
            <person name="Sun Y."/>
            <person name="Lan Y."/>
            <person name="Juniper S.K."/>
            <person name="Young C.R."/>
            <person name="Angers B."/>
            <person name="Qian P.Y."/>
        </authorList>
    </citation>
    <scope>NUCLEOTIDE SEQUENCE</scope>
    <source>
        <strain evidence="11">P08H-3</strain>
    </source>
</reference>
<evidence type="ECO:0000259" key="9">
    <source>
        <dbReference type="Pfam" id="PF00149"/>
    </source>
</evidence>
<evidence type="ECO:0000256" key="5">
    <source>
        <dbReference type="ARBA" id="ARBA00022729"/>
    </source>
</evidence>
<evidence type="ECO:0000256" key="2">
    <source>
        <dbReference type="ARBA" id="ARBA00006654"/>
    </source>
</evidence>
<dbReference type="Pfam" id="PF02872">
    <property type="entry name" value="5_nucleotid_C"/>
    <property type="match status" value="1"/>
</dbReference>
<dbReference type="PANTHER" id="PTHR11575:SF24">
    <property type="entry name" value="5'-NUCLEOTIDASE"/>
    <property type="match status" value="1"/>
</dbReference>
<dbReference type="Pfam" id="PF00149">
    <property type="entry name" value="Metallophos"/>
    <property type="match status" value="1"/>
</dbReference>
<evidence type="ECO:0000256" key="1">
    <source>
        <dbReference type="ARBA" id="ARBA00000815"/>
    </source>
</evidence>
<dbReference type="EMBL" id="JAODUP010000157">
    <property type="protein sequence ID" value="KAK2159163.1"/>
    <property type="molecule type" value="Genomic_DNA"/>
</dbReference>
<dbReference type="InterPro" id="IPR006179">
    <property type="entry name" value="5_nucleotidase/apyrase"/>
</dbReference>
<dbReference type="SUPFAM" id="SSF56300">
    <property type="entry name" value="Metallo-dependent phosphatases"/>
    <property type="match status" value="1"/>
</dbReference>
<dbReference type="Gene3D" id="3.60.21.10">
    <property type="match status" value="1"/>
</dbReference>
<dbReference type="Proteomes" id="UP001208570">
    <property type="component" value="Unassembled WGS sequence"/>
</dbReference>
<keyword evidence="12" id="KW-1185">Reference proteome</keyword>
<dbReference type="SUPFAM" id="SSF55816">
    <property type="entry name" value="5'-nucleotidase (syn. UDP-sugar hydrolase), C-terminal domain"/>
    <property type="match status" value="1"/>
</dbReference>
<comment type="similarity">
    <text evidence="2 8">Belongs to the 5'-nucleotidase family.</text>
</comment>
<evidence type="ECO:0000256" key="7">
    <source>
        <dbReference type="ARBA" id="ARBA00022801"/>
    </source>
</evidence>
<keyword evidence="5" id="KW-0732">Signal</keyword>
<dbReference type="PROSITE" id="PS00785">
    <property type="entry name" value="5_NUCLEOTIDASE_1"/>
    <property type="match status" value="1"/>
</dbReference>
<evidence type="ECO:0000313" key="11">
    <source>
        <dbReference type="EMBL" id="KAK2159163.1"/>
    </source>
</evidence>
<dbReference type="InterPro" id="IPR029052">
    <property type="entry name" value="Metallo-depent_PP-like"/>
</dbReference>
<dbReference type="FunFam" id="3.90.780.10:FF:000001">
    <property type="entry name" value="NT5E isoform 3"/>
    <property type="match status" value="1"/>
</dbReference>
<evidence type="ECO:0000256" key="3">
    <source>
        <dbReference type="ARBA" id="ARBA00012643"/>
    </source>
</evidence>
<dbReference type="InterPro" id="IPR036907">
    <property type="entry name" value="5'-Nucleotdase_C_sf"/>
</dbReference>
<protein>
    <recommendedName>
        <fullName evidence="3">5'-nucleotidase</fullName>
        <ecNumber evidence="3">3.1.3.5</ecNumber>
    </recommendedName>
</protein>
<dbReference type="FunFam" id="3.60.21.10:FF:000020">
    <property type="entry name" value="NT5E isoform 4"/>
    <property type="match status" value="1"/>
</dbReference>
<keyword evidence="4" id="KW-0479">Metal-binding</keyword>
<dbReference type="Gene3D" id="3.90.780.10">
    <property type="entry name" value="5'-Nucleotidase, C-terminal domain"/>
    <property type="match status" value="1"/>
</dbReference>